<reference evidence="2" key="1">
    <citation type="journal article" date="2022" name="bioRxiv">
        <title>Sequencing and chromosome-scale assembly of the giantPleurodeles waltlgenome.</title>
        <authorList>
            <person name="Brown T."/>
            <person name="Elewa A."/>
            <person name="Iarovenko S."/>
            <person name="Subramanian E."/>
            <person name="Araus A.J."/>
            <person name="Petzold A."/>
            <person name="Susuki M."/>
            <person name="Suzuki K.-i.T."/>
            <person name="Hayashi T."/>
            <person name="Toyoda A."/>
            <person name="Oliveira C."/>
            <person name="Osipova E."/>
            <person name="Leigh N.D."/>
            <person name="Simon A."/>
            <person name="Yun M.H."/>
        </authorList>
    </citation>
    <scope>NUCLEOTIDE SEQUENCE</scope>
    <source>
        <strain evidence="2">20211129_DDA</strain>
        <tissue evidence="2">Liver</tissue>
    </source>
</reference>
<evidence type="ECO:0000313" key="2">
    <source>
        <dbReference type="EMBL" id="KAJ1110946.1"/>
    </source>
</evidence>
<keyword evidence="3" id="KW-1185">Reference proteome</keyword>
<name>A0AAV7N4I5_PLEWA</name>
<comment type="caution">
    <text evidence="2">The sequence shown here is derived from an EMBL/GenBank/DDBJ whole genome shotgun (WGS) entry which is preliminary data.</text>
</comment>
<dbReference type="Proteomes" id="UP001066276">
    <property type="component" value="Chromosome 9"/>
</dbReference>
<dbReference type="EMBL" id="JANPWB010000013">
    <property type="protein sequence ID" value="KAJ1110946.1"/>
    <property type="molecule type" value="Genomic_DNA"/>
</dbReference>
<dbReference type="AlphaFoldDB" id="A0AAV7N4I5"/>
<protein>
    <submittedName>
        <fullName evidence="2">Uncharacterized protein</fullName>
    </submittedName>
</protein>
<accession>A0AAV7N4I5</accession>
<evidence type="ECO:0000256" key="1">
    <source>
        <dbReference type="SAM" id="MobiDB-lite"/>
    </source>
</evidence>
<feature type="region of interest" description="Disordered" evidence="1">
    <location>
        <begin position="1"/>
        <end position="28"/>
    </location>
</feature>
<organism evidence="2 3">
    <name type="scientific">Pleurodeles waltl</name>
    <name type="common">Iberian ribbed newt</name>
    <dbReference type="NCBI Taxonomy" id="8319"/>
    <lineage>
        <taxon>Eukaryota</taxon>
        <taxon>Metazoa</taxon>
        <taxon>Chordata</taxon>
        <taxon>Craniata</taxon>
        <taxon>Vertebrata</taxon>
        <taxon>Euteleostomi</taxon>
        <taxon>Amphibia</taxon>
        <taxon>Batrachia</taxon>
        <taxon>Caudata</taxon>
        <taxon>Salamandroidea</taxon>
        <taxon>Salamandridae</taxon>
        <taxon>Pleurodelinae</taxon>
        <taxon>Pleurodeles</taxon>
    </lineage>
</organism>
<sequence>MRLTPPRAVTNCPKGAGDTSPGKKRHADWPVGFKSANWAQLRTGFMVLKVECPLISRIWCVFWNPPTHTKEAGVAAANRWD</sequence>
<gene>
    <name evidence="2" type="ORF">NDU88_008292</name>
</gene>
<evidence type="ECO:0000313" key="3">
    <source>
        <dbReference type="Proteomes" id="UP001066276"/>
    </source>
</evidence>
<proteinExistence type="predicted"/>